<dbReference type="EMBL" id="BDGG01000002">
    <property type="protein sequence ID" value="GAU93006.1"/>
    <property type="molecule type" value="Genomic_DNA"/>
</dbReference>
<organism evidence="2 3">
    <name type="scientific">Ramazzottius varieornatus</name>
    <name type="common">Water bear</name>
    <name type="synonym">Tardigrade</name>
    <dbReference type="NCBI Taxonomy" id="947166"/>
    <lineage>
        <taxon>Eukaryota</taxon>
        <taxon>Metazoa</taxon>
        <taxon>Ecdysozoa</taxon>
        <taxon>Tardigrada</taxon>
        <taxon>Eutardigrada</taxon>
        <taxon>Parachela</taxon>
        <taxon>Hypsibioidea</taxon>
        <taxon>Ramazzottiidae</taxon>
        <taxon>Ramazzottius</taxon>
    </lineage>
</organism>
<gene>
    <name evidence="2" type="primary">RvY_05007-1</name>
    <name evidence="2" type="synonym">RvY_05007.1</name>
    <name evidence="2" type="ORF">RvY_05007</name>
</gene>
<protein>
    <submittedName>
        <fullName evidence="2">Uncharacterized protein</fullName>
    </submittedName>
</protein>
<sequence length="60" mass="6700">MSTNLQRKHPQGGVEQMEDSRQESAAEQTVTEEARQTTRAMKVMMEQVEASSTSLQETDG</sequence>
<evidence type="ECO:0000313" key="2">
    <source>
        <dbReference type="EMBL" id="GAU93006.1"/>
    </source>
</evidence>
<reference evidence="2 3" key="1">
    <citation type="journal article" date="2016" name="Nat. Commun.">
        <title>Extremotolerant tardigrade genome and improved radiotolerance of human cultured cells by tardigrade-unique protein.</title>
        <authorList>
            <person name="Hashimoto T."/>
            <person name="Horikawa D.D."/>
            <person name="Saito Y."/>
            <person name="Kuwahara H."/>
            <person name="Kozuka-Hata H."/>
            <person name="Shin-I T."/>
            <person name="Minakuchi Y."/>
            <person name="Ohishi K."/>
            <person name="Motoyama A."/>
            <person name="Aizu T."/>
            <person name="Enomoto A."/>
            <person name="Kondo K."/>
            <person name="Tanaka S."/>
            <person name="Hara Y."/>
            <person name="Koshikawa S."/>
            <person name="Sagara H."/>
            <person name="Miura T."/>
            <person name="Yokobori S."/>
            <person name="Miyagawa K."/>
            <person name="Suzuki Y."/>
            <person name="Kubo T."/>
            <person name="Oyama M."/>
            <person name="Kohara Y."/>
            <person name="Fujiyama A."/>
            <person name="Arakawa K."/>
            <person name="Katayama T."/>
            <person name="Toyoda A."/>
            <person name="Kunieda T."/>
        </authorList>
    </citation>
    <scope>NUCLEOTIDE SEQUENCE [LARGE SCALE GENOMIC DNA]</scope>
    <source>
        <strain evidence="2 3">YOKOZUNA-1</strain>
    </source>
</reference>
<evidence type="ECO:0000313" key="3">
    <source>
        <dbReference type="Proteomes" id="UP000186922"/>
    </source>
</evidence>
<feature type="compositionally biased region" description="Basic residues" evidence="1">
    <location>
        <begin position="1"/>
        <end position="10"/>
    </location>
</feature>
<keyword evidence="3" id="KW-1185">Reference proteome</keyword>
<feature type="region of interest" description="Disordered" evidence="1">
    <location>
        <begin position="1"/>
        <end position="37"/>
    </location>
</feature>
<evidence type="ECO:0000256" key="1">
    <source>
        <dbReference type="SAM" id="MobiDB-lite"/>
    </source>
</evidence>
<name>A0A1D1UTJ5_RAMVA</name>
<dbReference type="Proteomes" id="UP000186922">
    <property type="component" value="Unassembled WGS sequence"/>
</dbReference>
<dbReference type="AlphaFoldDB" id="A0A1D1UTJ5"/>
<comment type="caution">
    <text evidence="2">The sequence shown here is derived from an EMBL/GenBank/DDBJ whole genome shotgun (WGS) entry which is preliminary data.</text>
</comment>
<proteinExistence type="predicted"/>
<accession>A0A1D1UTJ5</accession>